<feature type="domain" description="HTH luxR-type" evidence="3">
    <location>
        <begin position="142"/>
        <end position="207"/>
    </location>
</feature>
<dbReference type="GO" id="GO:0000160">
    <property type="term" value="P:phosphorelay signal transduction system"/>
    <property type="evidence" value="ECO:0007669"/>
    <property type="project" value="InterPro"/>
</dbReference>
<dbReference type="CDD" id="cd06170">
    <property type="entry name" value="LuxR_C_like"/>
    <property type="match status" value="1"/>
</dbReference>
<evidence type="ECO:0000259" key="4">
    <source>
        <dbReference type="PROSITE" id="PS50110"/>
    </source>
</evidence>
<keyword evidence="2" id="KW-0238">DNA-binding</keyword>
<dbReference type="GO" id="GO:0003677">
    <property type="term" value="F:DNA binding"/>
    <property type="evidence" value="ECO:0007669"/>
    <property type="project" value="UniProtKB-KW"/>
</dbReference>
<dbReference type="EMBL" id="UOFS01000042">
    <property type="protein sequence ID" value="VAW99959.1"/>
    <property type="molecule type" value="Genomic_DNA"/>
</dbReference>
<dbReference type="PRINTS" id="PR00038">
    <property type="entry name" value="HTHLUXR"/>
</dbReference>
<keyword evidence="1" id="KW-0597">Phosphoprotein</keyword>
<sequence>MKILLADDHELVRTGVKYIINSIDANATIFEVQNYHELLTASKKYSDLDFILLDLIMPGGDGMDAITQLRHSAPDTSIVILSLQDDYETIRKSLNLGVKGFIPKSISNSVMKHALEIIIAGGIYIPSSLLENKENIFTNSKPEDLNLKLTRRQKEILELLGSGKSNKAIGDILGVSESTIRSHLTVLFKILNVKNRTEASFYARKLGLISEVV</sequence>
<evidence type="ECO:0000256" key="2">
    <source>
        <dbReference type="ARBA" id="ARBA00023125"/>
    </source>
</evidence>
<name>A0A3B1AP00_9ZZZZ</name>
<evidence type="ECO:0000256" key="1">
    <source>
        <dbReference type="ARBA" id="ARBA00022553"/>
    </source>
</evidence>
<organism evidence="5">
    <name type="scientific">hydrothermal vent metagenome</name>
    <dbReference type="NCBI Taxonomy" id="652676"/>
    <lineage>
        <taxon>unclassified sequences</taxon>
        <taxon>metagenomes</taxon>
        <taxon>ecological metagenomes</taxon>
    </lineage>
</organism>
<dbReference type="GO" id="GO:0006355">
    <property type="term" value="P:regulation of DNA-templated transcription"/>
    <property type="evidence" value="ECO:0007669"/>
    <property type="project" value="InterPro"/>
</dbReference>
<evidence type="ECO:0000313" key="5">
    <source>
        <dbReference type="EMBL" id="VAW99959.1"/>
    </source>
</evidence>
<gene>
    <name evidence="5" type="ORF">MNBD_GAMMA22-1054</name>
</gene>
<dbReference type="PANTHER" id="PTHR45566:SF1">
    <property type="entry name" value="HTH-TYPE TRANSCRIPTIONAL REGULATOR YHJB-RELATED"/>
    <property type="match status" value="1"/>
</dbReference>
<proteinExistence type="predicted"/>
<dbReference type="Pfam" id="PF00072">
    <property type="entry name" value="Response_reg"/>
    <property type="match status" value="1"/>
</dbReference>
<dbReference type="Pfam" id="PF00196">
    <property type="entry name" value="GerE"/>
    <property type="match status" value="1"/>
</dbReference>
<dbReference type="InterPro" id="IPR001789">
    <property type="entry name" value="Sig_transdc_resp-reg_receiver"/>
</dbReference>
<dbReference type="InterPro" id="IPR058245">
    <property type="entry name" value="NreC/VraR/RcsB-like_REC"/>
</dbReference>
<protein>
    <recommendedName>
        <fullName evidence="6">Two-component transcriptional response regulator, LuxR family</fullName>
    </recommendedName>
</protein>
<dbReference type="SMART" id="SM00421">
    <property type="entry name" value="HTH_LUXR"/>
    <property type="match status" value="1"/>
</dbReference>
<feature type="domain" description="Response regulatory" evidence="4">
    <location>
        <begin position="2"/>
        <end position="119"/>
    </location>
</feature>
<dbReference type="SUPFAM" id="SSF52172">
    <property type="entry name" value="CheY-like"/>
    <property type="match status" value="1"/>
</dbReference>
<evidence type="ECO:0000259" key="3">
    <source>
        <dbReference type="PROSITE" id="PS50043"/>
    </source>
</evidence>
<dbReference type="PROSITE" id="PS50110">
    <property type="entry name" value="RESPONSE_REGULATORY"/>
    <property type="match status" value="1"/>
</dbReference>
<dbReference type="PROSITE" id="PS50043">
    <property type="entry name" value="HTH_LUXR_2"/>
    <property type="match status" value="1"/>
</dbReference>
<dbReference type="Gene3D" id="3.40.50.2300">
    <property type="match status" value="1"/>
</dbReference>
<reference evidence="5" key="1">
    <citation type="submission" date="2018-06" db="EMBL/GenBank/DDBJ databases">
        <authorList>
            <person name="Zhirakovskaya E."/>
        </authorList>
    </citation>
    <scope>NUCLEOTIDE SEQUENCE</scope>
</reference>
<dbReference type="InterPro" id="IPR016032">
    <property type="entry name" value="Sig_transdc_resp-reg_C-effctor"/>
</dbReference>
<evidence type="ECO:0008006" key="6">
    <source>
        <dbReference type="Google" id="ProtNLM"/>
    </source>
</evidence>
<dbReference type="SUPFAM" id="SSF46894">
    <property type="entry name" value="C-terminal effector domain of the bipartite response regulators"/>
    <property type="match status" value="1"/>
</dbReference>
<dbReference type="PANTHER" id="PTHR45566">
    <property type="entry name" value="HTH-TYPE TRANSCRIPTIONAL REGULATOR YHJB-RELATED"/>
    <property type="match status" value="1"/>
</dbReference>
<dbReference type="InterPro" id="IPR000792">
    <property type="entry name" value="Tscrpt_reg_LuxR_C"/>
</dbReference>
<dbReference type="InterPro" id="IPR011006">
    <property type="entry name" value="CheY-like_superfamily"/>
</dbReference>
<dbReference type="AlphaFoldDB" id="A0A3B1AP00"/>
<dbReference type="CDD" id="cd17535">
    <property type="entry name" value="REC_NarL-like"/>
    <property type="match status" value="1"/>
</dbReference>
<dbReference type="InterPro" id="IPR051015">
    <property type="entry name" value="EvgA-like"/>
</dbReference>
<accession>A0A3B1AP00</accession>
<dbReference type="SMART" id="SM00448">
    <property type="entry name" value="REC"/>
    <property type="match status" value="1"/>
</dbReference>